<dbReference type="SMART" id="SM00066">
    <property type="entry name" value="GAL4"/>
    <property type="match status" value="1"/>
</dbReference>
<dbReference type="eggNOG" id="ENOG502SJ3K">
    <property type="taxonomic scope" value="Eukaryota"/>
</dbReference>
<dbReference type="Pfam" id="PF00172">
    <property type="entry name" value="Zn_clus"/>
    <property type="match status" value="1"/>
</dbReference>
<dbReference type="Pfam" id="PF11951">
    <property type="entry name" value="Fungal_trans_2"/>
    <property type="match status" value="1"/>
</dbReference>
<gene>
    <name evidence="4" type="ORF">PFICI_06518</name>
</gene>
<dbReference type="CDD" id="cd00067">
    <property type="entry name" value="GAL4"/>
    <property type="match status" value="1"/>
</dbReference>
<dbReference type="SUPFAM" id="SSF57701">
    <property type="entry name" value="Zn2/Cys6 DNA-binding domain"/>
    <property type="match status" value="1"/>
</dbReference>
<proteinExistence type="predicted"/>
<dbReference type="InterPro" id="IPR036864">
    <property type="entry name" value="Zn2-C6_fun-type_DNA-bd_sf"/>
</dbReference>
<keyword evidence="2" id="KW-0539">Nucleus</keyword>
<dbReference type="HOGENOM" id="CLU_008719_4_1_1"/>
<dbReference type="GO" id="GO:0008270">
    <property type="term" value="F:zinc ion binding"/>
    <property type="evidence" value="ECO:0007669"/>
    <property type="project" value="InterPro"/>
</dbReference>
<dbReference type="GO" id="GO:0005634">
    <property type="term" value="C:nucleus"/>
    <property type="evidence" value="ECO:0007669"/>
    <property type="project" value="UniProtKB-SubCell"/>
</dbReference>
<dbReference type="GO" id="GO:0045944">
    <property type="term" value="P:positive regulation of transcription by RNA polymerase II"/>
    <property type="evidence" value="ECO:0007669"/>
    <property type="project" value="TreeGrafter"/>
</dbReference>
<dbReference type="Gene3D" id="4.10.240.10">
    <property type="entry name" value="Zn(2)-C6 fungal-type DNA-binding domain"/>
    <property type="match status" value="1"/>
</dbReference>
<dbReference type="PROSITE" id="PS00463">
    <property type="entry name" value="ZN2_CY6_FUNGAL_1"/>
    <property type="match status" value="1"/>
</dbReference>
<dbReference type="InterPro" id="IPR021858">
    <property type="entry name" value="Fun_TF"/>
</dbReference>
<dbReference type="PANTHER" id="PTHR37534:SF3">
    <property type="entry name" value="ZN(II)2CYS6 TRANSCRIPTION FACTOR (EUROFUNG)"/>
    <property type="match status" value="1"/>
</dbReference>
<dbReference type="KEGG" id="pfy:PFICI_06518"/>
<dbReference type="RefSeq" id="XP_007833290.1">
    <property type="nucleotide sequence ID" value="XM_007835099.1"/>
</dbReference>
<sequence length="631" mass="70431">MDGEKRFTRGRLSRGKGLRKTTGCATCRRRRVKCDEHKPSCSNCIKSKRTCSYESQQHRQDIRELSTPKPTNVPAQAVATAAAAAAASPAASHLGDELTIDHGSPPLTHCACCNLGDACEKARPSIITSPNQYVICRNNDGLVFESTRKAGDTWATPKGHDAPYDVTSATDSPSNCISAGPHHEDIAPRSSAHVEHGITDSVAVRTAVSNGSNVETATARWLGLLIGDVTANGLLSEINEEGAGINIFGNSTVPPTTSATSQPNGVYQSEASAQPNPALMERFIKLGGEQMLEKQAWHSENIIELLPHEKLLLQSFVRHISRWMDFFDPKKSFGTFVPRLAMHNVGLMNAILCLAARYSIVRSTTAPQLQKSQSFEQVDAIQYYYKTLRYVQEAMQFDTYKTSLELLSTTLVISTYEMLDGESVNWERHLQGVFWIQRSQTIHGDSKGLRAAVWWAWLCQDVWAAFRERRKPFTFWRPVRGLSELDPHELASRSVYFFAQAVGFCSKTGHDEDGENDLTAKVLEADHILQMLEDWRQHLTVEFEPLPAPETEADAIFPAVWIHPSTFVALERPLLGGMSEYLEHRRLLSKCIRMICGIAKMQDDYESSVLSSQCLYIGEWTIEANYEEYRG</sequence>
<dbReference type="CDD" id="cd12148">
    <property type="entry name" value="fungal_TF_MHR"/>
    <property type="match status" value="1"/>
</dbReference>
<accession>W3X8K1</accession>
<dbReference type="STRING" id="1229662.W3X8K1"/>
<dbReference type="AlphaFoldDB" id="W3X8K1"/>
<dbReference type="InParanoid" id="W3X8K1"/>
<evidence type="ECO:0000259" key="3">
    <source>
        <dbReference type="PROSITE" id="PS50048"/>
    </source>
</evidence>
<dbReference type="OMA" id="PRERECV"/>
<dbReference type="Proteomes" id="UP000030651">
    <property type="component" value="Unassembled WGS sequence"/>
</dbReference>
<dbReference type="GO" id="GO:0000976">
    <property type="term" value="F:transcription cis-regulatory region binding"/>
    <property type="evidence" value="ECO:0007669"/>
    <property type="project" value="TreeGrafter"/>
</dbReference>
<keyword evidence="5" id="KW-1185">Reference proteome</keyword>
<dbReference type="GO" id="GO:0000981">
    <property type="term" value="F:DNA-binding transcription factor activity, RNA polymerase II-specific"/>
    <property type="evidence" value="ECO:0007669"/>
    <property type="project" value="InterPro"/>
</dbReference>
<feature type="domain" description="Zn(2)-C6 fungal-type" evidence="3">
    <location>
        <begin position="23"/>
        <end position="53"/>
    </location>
</feature>
<organism evidence="4 5">
    <name type="scientific">Pestalotiopsis fici (strain W106-1 / CGMCC3.15140)</name>
    <dbReference type="NCBI Taxonomy" id="1229662"/>
    <lineage>
        <taxon>Eukaryota</taxon>
        <taxon>Fungi</taxon>
        <taxon>Dikarya</taxon>
        <taxon>Ascomycota</taxon>
        <taxon>Pezizomycotina</taxon>
        <taxon>Sordariomycetes</taxon>
        <taxon>Xylariomycetidae</taxon>
        <taxon>Amphisphaeriales</taxon>
        <taxon>Sporocadaceae</taxon>
        <taxon>Pestalotiopsis</taxon>
    </lineage>
</organism>
<evidence type="ECO:0000313" key="5">
    <source>
        <dbReference type="Proteomes" id="UP000030651"/>
    </source>
</evidence>
<evidence type="ECO:0000313" key="4">
    <source>
        <dbReference type="EMBL" id="ETS81516.1"/>
    </source>
</evidence>
<dbReference type="InterPro" id="IPR001138">
    <property type="entry name" value="Zn2Cys6_DnaBD"/>
</dbReference>
<name>W3X8K1_PESFW</name>
<dbReference type="OrthoDB" id="5319341at2759"/>
<dbReference type="GeneID" id="19271531"/>
<dbReference type="EMBL" id="KI912112">
    <property type="protein sequence ID" value="ETS81516.1"/>
    <property type="molecule type" value="Genomic_DNA"/>
</dbReference>
<evidence type="ECO:0000256" key="1">
    <source>
        <dbReference type="ARBA" id="ARBA00004123"/>
    </source>
</evidence>
<protein>
    <recommendedName>
        <fullName evidence="3">Zn(2)-C6 fungal-type domain-containing protein</fullName>
    </recommendedName>
</protein>
<evidence type="ECO:0000256" key="2">
    <source>
        <dbReference type="ARBA" id="ARBA00023242"/>
    </source>
</evidence>
<reference evidence="5" key="1">
    <citation type="journal article" date="2015" name="BMC Genomics">
        <title>Genomic and transcriptomic analysis of the endophytic fungus Pestalotiopsis fici reveals its lifestyle and high potential for synthesis of natural products.</title>
        <authorList>
            <person name="Wang X."/>
            <person name="Zhang X."/>
            <person name="Liu L."/>
            <person name="Xiang M."/>
            <person name="Wang W."/>
            <person name="Sun X."/>
            <person name="Che Y."/>
            <person name="Guo L."/>
            <person name="Liu G."/>
            <person name="Guo L."/>
            <person name="Wang C."/>
            <person name="Yin W.B."/>
            <person name="Stadler M."/>
            <person name="Zhang X."/>
            <person name="Liu X."/>
        </authorList>
    </citation>
    <scope>NUCLEOTIDE SEQUENCE [LARGE SCALE GENOMIC DNA]</scope>
    <source>
        <strain evidence="5">W106-1 / CGMCC3.15140</strain>
    </source>
</reference>
<dbReference type="PROSITE" id="PS50048">
    <property type="entry name" value="ZN2_CY6_FUNGAL_2"/>
    <property type="match status" value="1"/>
</dbReference>
<dbReference type="PANTHER" id="PTHR37534">
    <property type="entry name" value="TRANSCRIPTIONAL ACTIVATOR PROTEIN UGA3"/>
    <property type="match status" value="1"/>
</dbReference>
<comment type="subcellular location">
    <subcellularLocation>
        <location evidence="1">Nucleus</location>
    </subcellularLocation>
</comment>